<sequence length="222" mass="22850">MATITTLRRVALTGVLALGVAAPSASAATAVDKTAVAAGKLEHTVSRVTVSGSRAVPSDVRTHVYVSANASRSLTRDVKSGKLVSETASGPGGSFTWDAETDKVRFTKKATGPAYGSFATDAANLRAQVADKALVETGRTVVGTRQALVLGVGPAYRTSDPGTEDVVVVDAASFALISRTTTAPGGVFVQKVVVERAETLELAGNKKFLKLGKHKAAKRARG</sequence>
<dbReference type="EMBL" id="CADCVR010000081">
    <property type="protein sequence ID" value="CAA9511124.1"/>
    <property type="molecule type" value="Genomic_DNA"/>
</dbReference>
<dbReference type="AlphaFoldDB" id="A0A6J4T1W1"/>
<evidence type="ECO:0000256" key="1">
    <source>
        <dbReference type="SAM" id="SignalP"/>
    </source>
</evidence>
<reference evidence="2" key="1">
    <citation type="submission" date="2020-02" db="EMBL/GenBank/DDBJ databases">
        <authorList>
            <person name="Meier V. D."/>
        </authorList>
    </citation>
    <scope>NUCLEOTIDE SEQUENCE</scope>
    <source>
        <strain evidence="2">AVDCRST_MAG53</strain>
    </source>
</reference>
<accession>A0A6J4T1W1</accession>
<proteinExistence type="predicted"/>
<keyword evidence="1" id="KW-0732">Signal</keyword>
<name>A0A6J4T1W1_9ACTN</name>
<feature type="signal peptide" evidence="1">
    <location>
        <begin position="1"/>
        <end position="27"/>
    </location>
</feature>
<gene>
    <name evidence="2" type="ORF">AVDCRST_MAG53-2617</name>
</gene>
<protein>
    <submittedName>
        <fullName evidence="2">Uncharacterized protein</fullName>
    </submittedName>
</protein>
<feature type="chain" id="PRO_5027033792" evidence="1">
    <location>
        <begin position="28"/>
        <end position="222"/>
    </location>
</feature>
<organism evidence="2">
    <name type="scientific">uncultured Solirubrobacteraceae bacterium</name>
    <dbReference type="NCBI Taxonomy" id="1162706"/>
    <lineage>
        <taxon>Bacteria</taxon>
        <taxon>Bacillati</taxon>
        <taxon>Actinomycetota</taxon>
        <taxon>Thermoleophilia</taxon>
        <taxon>Solirubrobacterales</taxon>
        <taxon>Solirubrobacteraceae</taxon>
        <taxon>environmental samples</taxon>
    </lineage>
</organism>
<evidence type="ECO:0000313" key="2">
    <source>
        <dbReference type="EMBL" id="CAA9511124.1"/>
    </source>
</evidence>